<dbReference type="AlphaFoldDB" id="A0A9W8YVQ0"/>
<evidence type="ECO:0000313" key="3">
    <source>
        <dbReference type="EMBL" id="KAJ4391362.1"/>
    </source>
</evidence>
<dbReference type="PANTHER" id="PTHR44240:SF10">
    <property type="entry name" value="J DOMAIN-CONTAINING PROTEIN"/>
    <property type="match status" value="1"/>
</dbReference>
<accession>A0A9W8YVQ0</accession>
<dbReference type="PANTHER" id="PTHR44240">
    <property type="entry name" value="DNAJ DOMAIN (PROKARYOTIC HEAT SHOCK PROTEIN)-RELATED"/>
    <property type="match status" value="1"/>
</dbReference>
<dbReference type="PROSITE" id="PS50076">
    <property type="entry name" value="DNAJ_2"/>
    <property type="match status" value="1"/>
</dbReference>
<evidence type="ECO:0000256" key="1">
    <source>
        <dbReference type="SAM" id="MobiDB-lite"/>
    </source>
</evidence>
<dbReference type="Pfam" id="PF00226">
    <property type="entry name" value="DnaJ"/>
    <property type="match status" value="1"/>
</dbReference>
<dbReference type="OrthoDB" id="10250354at2759"/>
<dbReference type="EMBL" id="JAPEVB010000003">
    <property type="protein sequence ID" value="KAJ4391362.1"/>
    <property type="molecule type" value="Genomic_DNA"/>
</dbReference>
<feature type="domain" description="J" evidence="2">
    <location>
        <begin position="92"/>
        <end position="160"/>
    </location>
</feature>
<evidence type="ECO:0000313" key="4">
    <source>
        <dbReference type="Proteomes" id="UP001140453"/>
    </source>
</evidence>
<dbReference type="Proteomes" id="UP001140453">
    <property type="component" value="Unassembled WGS sequence"/>
</dbReference>
<dbReference type="InterPro" id="IPR052276">
    <property type="entry name" value="Diphthamide-biosynth_chaperone"/>
</dbReference>
<dbReference type="SUPFAM" id="SSF46565">
    <property type="entry name" value="Chaperone J-domain"/>
    <property type="match status" value="1"/>
</dbReference>
<gene>
    <name evidence="3" type="primary">DNAJC21</name>
    <name evidence="3" type="ORF">N0V93_004979</name>
</gene>
<name>A0A9W8YVQ0_9PEZI</name>
<comment type="caution">
    <text evidence="3">The sequence shown here is derived from an EMBL/GenBank/DDBJ whole genome shotgun (WGS) entry which is preliminary data.</text>
</comment>
<feature type="region of interest" description="Disordered" evidence="1">
    <location>
        <begin position="196"/>
        <end position="225"/>
    </location>
</feature>
<protein>
    <submittedName>
        <fullName evidence="3">DnaJ sub C member 21</fullName>
    </submittedName>
</protein>
<sequence length="286" mass="33052">MEIGCHTFGHARHASRFGAFSRFLSRNMIILLALLFALVLQVGSYGHLLRDVPQTYKFTKSHLSPSTFFSFPHSAGREEVGRCFTFTSRALDHYQVLDLPRDVSQDLIRPAYRTLARVCHPDKLKEEVSWETANANFARLRLAYDTLVEGLSRCVYDCDDLFDIFGRTTREWQRCGECSKLKYWRFMEEAEDDLERAARNKEKSEDEIHSGGGKEEKKPRTRQGQVYEREDDNAAEGGCIPHVHVRAVSKSVWTFVKETGLVLEQYALQVLAETRRYFVSLRLHYG</sequence>
<feature type="compositionally biased region" description="Basic and acidic residues" evidence="1">
    <location>
        <begin position="196"/>
        <end position="218"/>
    </location>
</feature>
<dbReference type="CDD" id="cd06257">
    <property type="entry name" value="DnaJ"/>
    <property type="match status" value="1"/>
</dbReference>
<proteinExistence type="predicted"/>
<dbReference type="InterPro" id="IPR001623">
    <property type="entry name" value="DnaJ_domain"/>
</dbReference>
<dbReference type="InterPro" id="IPR036869">
    <property type="entry name" value="J_dom_sf"/>
</dbReference>
<dbReference type="PRINTS" id="PR00625">
    <property type="entry name" value="JDOMAIN"/>
</dbReference>
<keyword evidence="4" id="KW-1185">Reference proteome</keyword>
<reference evidence="3" key="1">
    <citation type="submission" date="2022-10" db="EMBL/GenBank/DDBJ databases">
        <title>Tapping the CABI collections for fungal endophytes: first genome assemblies for Collariella, Neodidymelliopsis, Ascochyta clinopodiicola, Didymella pomorum, Didymosphaeria variabile, Neocosmospora piperis and Neocucurbitaria cava.</title>
        <authorList>
            <person name="Hill R."/>
        </authorList>
    </citation>
    <scope>NUCLEOTIDE SEQUENCE</scope>
    <source>
        <strain evidence="3">IMI 355082</strain>
    </source>
</reference>
<dbReference type="SMART" id="SM00271">
    <property type="entry name" value="DnaJ"/>
    <property type="match status" value="1"/>
</dbReference>
<evidence type="ECO:0000259" key="2">
    <source>
        <dbReference type="PROSITE" id="PS50076"/>
    </source>
</evidence>
<dbReference type="Gene3D" id="1.10.287.110">
    <property type="entry name" value="DnaJ domain"/>
    <property type="match status" value="1"/>
</dbReference>
<organism evidence="3 4">
    <name type="scientific">Gnomoniopsis smithogilvyi</name>
    <dbReference type="NCBI Taxonomy" id="1191159"/>
    <lineage>
        <taxon>Eukaryota</taxon>
        <taxon>Fungi</taxon>
        <taxon>Dikarya</taxon>
        <taxon>Ascomycota</taxon>
        <taxon>Pezizomycotina</taxon>
        <taxon>Sordariomycetes</taxon>
        <taxon>Sordariomycetidae</taxon>
        <taxon>Diaporthales</taxon>
        <taxon>Gnomoniaceae</taxon>
        <taxon>Gnomoniopsis</taxon>
    </lineage>
</organism>